<proteinExistence type="predicted"/>
<dbReference type="Gene3D" id="2.30.110.10">
    <property type="entry name" value="Electron Transport, Fmn-binding Protein, Chain A"/>
    <property type="match status" value="1"/>
</dbReference>
<evidence type="ECO:0000259" key="1">
    <source>
        <dbReference type="Pfam" id="PF16242"/>
    </source>
</evidence>
<dbReference type="RefSeq" id="WP_307351652.1">
    <property type="nucleotide sequence ID" value="NZ_JAUSVS010000008.1"/>
</dbReference>
<dbReference type="InterPro" id="IPR038725">
    <property type="entry name" value="YdaG_split_barrel_FMN-bd"/>
</dbReference>
<dbReference type="InterPro" id="IPR012349">
    <property type="entry name" value="Split_barrel_FMN-bd"/>
</dbReference>
<evidence type="ECO:0000313" key="2">
    <source>
        <dbReference type="EMBL" id="MDQ0465935.1"/>
    </source>
</evidence>
<dbReference type="PANTHER" id="PTHR34818">
    <property type="entry name" value="PROTEIN BLI-3"/>
    <property type="match status" value="1"/>
</dbReference>
<dbReference type="PANTHER" id="PTHR34818:SF1">
    <property type="entry name" value="PROTEIN BLI-3"/>
    <property type="match status" value="1"/>
</dbReference>
<organism evidence="2 3">
    <name type="scientific">Caulobacter ginsengisoli</name>
    <dbReference type="NCBI Taxonomy" id="400775"/>
    <lineage>
        <taxon>Bacteria</taxon>
        <taxon>Pseudomonadati</taxon>
        <taxon>Pseudomonadota</taxon>
        <taxon>Alphaproteobacteria</taxon>
        <taxon>Caulobacterales</taxon>
        <taxon>Caulobacteraceae</taxon>
        <taxon>Caulobacter</taxon>
    </lineage>
</organism>
<evidence type="ECO:0000313" key="3">
    <source>
        <dbReference type="Proteomes" id="UP001228905"/>
    </source>
</evidence>
<sequence length="167" mass="18891">MTTDTHDRAAVETRLWREIDKGRFGMLGLVEGPPQHFQPMTAFAEPDNGEIWFFTSATTDLARDAANGRQAMFVVQARDRELQACISGFLTLEQDKTRLDRYWSPMVAAWFPHGRDDPGIRLLKFACEDARVWISEQGPIRYAWELAKASATGKQPDMGGRTDLNLS</sequence>
<dbReference type="SUPFAM" id="SSF50475">
    <property type="entry name" value="FMN-binding split barrel"/>
    <property type="match status" value="1"/>
</dbReference>
<dbReference type="EMBL" id="JAUSVS010000008">
    <property type="protein sequence ID" value="MDQ0465935.1"/>
    <property type="molecule type" value="Genomic_DNA"/>
</dbReference>
<reference evidence="2 3" key="1">
    <citation type="submission" date="2023-07" db="EMBL/GenBank/DDBJ databases">
        <title>Genomic Encyclopedia of Type Strains, Phase IV (KMG-IV): sequencing the most valuable type-strain genomes for metagenomic binning, comparative biology and taxonomic classification.</title>
        <authorList>
            <person name="Goeker M."/>
        </authorList>
    </citation>
    <scope>NUCLEOTIDE SEQUENCE [LARGE SCALE GENOMIC DNA]</scope>
    <source>
        <strain evidence="2 3">DSM 18695</strain>
    </source>
</reference>
<keyword evidence="3" id="KW-1185">Reference proteome</keyword>
<dbReference type="Proteomes" id="UP001228905">
    <property type="component" value="Unassembled WGS sequence"/>
</dbReference>
<gene>
    <name evidence="2" type="ORF">QO010_003727</name>
</gene>
<protein>
    <submittedName>
        <fullName evidence="2">General stress protein 26</fullName>
    </submittedName>
</protein>
<feature type="domain" description="General stress protein FMN-binding split barrel" evidence="1">
    <location>
        <begin position="13"/>
        <end position="157"/>
    </location>
</feature>
<dbReference type="Pfam" id="PF16242">
    <property type="entry name" value="Pyrid_ox_like"/>
    <property type="match status" value="1"/>
</dbReference>
<dbReference type="InterPro" id="IPR052917">
    <property type="entry name" value="Stress-Dev_Protein"/>
</dbReference>
<name>A0ABU0IVA4_9CAUL</name>
<comment type="caution">
    <text evidence="2">The sequence shown here is derived from an EMBL/GenBank/DDBJ whole genome shotgun (WGS) entry which is preliminary data.</text>
</comment>
<accession>A0ABU0IVA4</accession>